<reference evidence="2 3" key="1">
    <citation type="submission" date="2018-03" db="EMBL/GenBank/DDBJ databases">
        <title>Genomic Encyclopedia of Type Strains, Phase III (KMG-III): the genomes of soil and plant-associated and newly described type strains.</title>
        <authorList>
            <person name="Whitman W."/>
        </authorList>
    </citation>
    <scope>NUCLEOTIDE SEQUENCE [LARGE SCALE GENOMIC DNA]</scope>
    <source>
        <strain evidence="2 3">CGMCC 1.12700</strain>
    </source>
</reference>
<sequence length="111" mass="12120">MIPSGNNVQRLSKTALGKHLAWGALIALILVSVFLAGVRNPAPEWPRFWMLRPLIVVPVAGALGGFFYFITGSWRRAGGWKSIVGYMAGILLYMVVLWLGSVLGLAGTLWH</sequence>
<accession>A0A2P8CXW8</accession>
<feature type="transmembrane region" description="Helical" evidence="1">
    <location>
        <begin position="50"/>
        <end position="71"/>
    </location>
</feature>
<keyword evidence="1" id="KW-0812">Transmembrane</keyword>
<dbReference type="RefSeq" id="WP_219906017.1">
    <property type="nucleotide sequence ID" value="NZ_PYGD01000010.1"/>
</dbReference>
<dbReference type="AlphaFoldDB" id="A0A2P8CXW8"/>
<dbReference type="EMBL" id="PYGD01000010">
    <property type="protein sequence ID" value="PSK89776.1"/>
    <property type="molecule type" value="Genomic_DNA"/>
</dbReference>
<evidence type="ECO:0000313" key="3">
    <source>
        <dbReference type="Proteomes" id="UP000240572"/>
    </source>
</evidence>
<protein>
    <recommendedName>
        <fullName evidence="4">Potassium transporter KefB</fullName>
    </recommendedName>
</protein>
<evidence type="ECO:0000313" key="2">
    <source>
        <dbReference type="EMBL" id="PSK89776.1"/>
    </source>
</evidence>
<gene>
    <name evidence="2" type="ORF">B0I18_11075</name>
</gene>
<feature type="transmembrane region" description="Helical" evidence="1">
    <location>
        <begin position="20"/>
        <end position="38"/>
    </location>
</feature>
<evidence type="ECO:0000256" key="1">
    <source>
        <dbReference type="SAM" id="Phobius"/>
    </source>
</evidence>
<keyword evidence="1" id="KW-1133">Transmembrane helix</keyword>
<keyword evidence="3" id="KW-1185">Reference proteome</keyword>
<keyword evidence="1" id="KW-0472">Membrane</keyword>
<name>A0A2P8CXW8_9BACT</name>
<feature type="transmembrane region" description="Helical" evidence="1">
    <location>
        <begin position="83"/>
        <end position="110"/>
    </location>
</feature>
<evidence type="ECO:0008006" key="4">
    <source>
        <dbReference type="Google" id="ProtNLM"/>
    </source>
</evidence>
<comment type="caution">
    <text evidence="2">The sequence shown here is derived from an EMBL/GenBank/DDBJ whole genome shotgun (WGS) entry which is preliminary data.</text>
</comment>
<proteinExistence type="predicted"/>
<organism evidence="2 3">
    <name type="scientific">Taibaiella chishuiensis</name>
    <dbReference type="NCBI Taxonomy" id="1434707"/>
    <lineage>
        <taxon>Bacteria</taxon>
        <taxon>Pseudomonadati</taxon>
        <taxon>Bacteroidota</taxon>
        <taxon>Chitinophagia</taxon>
        <taxon>Chitinophagales</taxon>
        <taxon>Chitinophagaceae</taxon>
        <taxon>Taibaiella</taxon>
    </lineage>
</organism>
<dbReference type="Proteomes" id="UP000240572">
    <property type="component" value="Unassembled WGS sequence"/>
</dbReference>